<evidence type="ECO:0000313" key="2">
    <source>
        <dbReference type="EMBL" id="DAE14390.1"/>
    </source>
</evidence>
<accession>A0A8S5Q4Y9</accession>
<evidence type="ECO:0000256" key="1">
    <source>
        <dbReference type="SAM" id="MobiDB-lite"/>
    </source>
</evidence>
<feature type="compositionally biased region" description="Low complexity" evidence="1">
    <location>
        <begin position="1"/>
        <end position="19"/>
    </location>
</feature>
<protein>
    <submittedName>
        <fullName evidence="2">Major capsid protein</fullName>
    </submittedName>
</protein>
<organism evidence="2">
    <name type="scientific">Phage sp. ctIHi3</name>
    <dbReference type="NCBI Taxonomy" id="2825791"/>
    <lineage>
        <taxon>Viruses</taxon>
    </lineage>
</organism>
<feature type="region of interest" description="Disordered" evidence="1">
    <location>
        <begin position="1"/>
        <end position="77"/>
    </location>
</feature>
<name>A0A8S5Q4Y9_9VIRU</name>
<sequence>MDEKITTSATENAESTAQTEPEDTTTQSDAQNGIAEKVVTQSEPQSEAKSESEHSERSGSGTVDGEKSESSEENSKQKIAVLEGKVHALSVGVAADCIDDVLALAQAKVSDEVTLEQAIDNVIEKYPNFKGNKDKEIITTSVPTANDEQLAAEQEQAKKIMGIK</sequence>
<feature type="compositionally biased region" description="Basic and acidic residues" evidence="1">
    <location>
        <begin position="64"/>
        <end position="76"/>
    </location>
</feature>
<feature type="compositionally biased region" description="Basic and acidic residues" evidence="1">
    <location>
        <begin position="46"/>
        <end position="57"/>
    </location>
</feature>
<dbReference type="EMBL" id="BK015582">
    <property type="protein sequence ID" value="DAE14390.1"/>
    <property type="molecule type" value="Genomic_DNA"/>
</dbReference>
<reference evidence="2" key="1">
    <citation type="journal article" date="2021" name="Proc. Natl. Acad. Sci. U.S.A.">
        <title>A Catalog of Tens of Thousands of Viruses from Human Metagenomes Reveals Hidden Associations with Chronic Diseases.</title>
        <authorList>
            <person name="Tisza M.J."/>
            <person name="Buck C.B."/>
        </authorList>
    </citation>
    <scope>NUCLEOTIDE SEQUENCE</scope>
    <source>
        <strain evidence="2">CtIHi3</strain>
    </source>
</reference>
<proteinExistence type="predicted"/>